<dbReference type="EMBL" id="LR778175">
    <property type="protein sequence ID" value="CAB1276697.1"/>
    <property type="molecule type" value="Genomic_DNA"/>
</dbReference>
<organism evidence="6 7">
    <name type="scientific">Candidatus Nitrosacidococcus tergens</name>
    <dbReference type="NCBI Taxonomy" id="553981"/>
    <lineage>
        <taxon>Bacteria</taxon>
        <taxon>Pseudomonadati</taxon>
        <taxon>Pseudomonadota</taxon>
        <taxon>Gammaproteobacteria</taxon>
        <taxon>Chromatiales</taxon>
        <taxon>Chromatiaceae</taxon>
        <taxon>Candidatus Nitrosacidococcus</taxon>
    </lineage>
</organism>
<name>A0A7G1QBK8_9GAMM</name>
<keyword evidence="5" id="KW-0862">Zinc</keyword>
<dbReference type="PANTHER" id="PTHR42953">
    <property type="entry name" value="HIGH-AFFINITY ZINC UPTAKE SYSTEM PROTEIN ZNUA-RELATED"/>
    <property type="match status" value="1"/>
</dbReference>
<dbReference type="KEGG" id="ntg:NSCAC_1301"/>
<dbReference type="InterPro" id="IPR050492">
    <property type="entry name" value="Bact_metal-bind_prot9"/>
</dbReference>
<dbReference type="GO" id="GO:0046872">
    <property type="term" value="F:metal ion binding"/>
    <property type="evidence" value="ECO:0007669"/>
    <property type="project" value="InterPro"/>
</dbReference>
<gene>
    <name evidence="6" type="ORF">NSCAC_1301</name>
</gene>
<evidence type="ECO:0000256" key="4">
    <source>
        <dbReference type="ARBA" id="ARBA00022729"/>
    </source>
</evidence>
<keyword evidence="7" id="KW-1185">Reference proteome</keyword>
<keyword evidence="4" id="KW-0732">Signal</keyword>
<protein>
    <recommendedName>
        <fullName evidence="2">High-affinity zinc uptake system protein ZnuA</fullName>
    </recommendedName>
</protein>
<dbReference type="Pfam" id="PF01297">
    <property type="entry name" value="ZnuA"/>
    <property type="match status" value="1"/>
</dbReference>
<evidence type="ECO:0000256" key="5">
    <source>
        <dbReference type="ARBA" id="ARBA00022906"/>
    </source>
</evidence>
<dbReference type="PANTHER" id="PTHR42953:SF3">
    <property type="entry name" value="HIGH-AFFINITY ZINC UPTAKE SYSTEM PROTEIN ZNUA"/>
    <property type="match status" value="1"/>
</dbReference>
<proteinExistence type="inferred from homology"/>
<keyword evidence="5" id="KW-0406">Ion transport</keyword>
<keyword evidence="5" id="KW-0864">Zinc transport</keyword>
<dbReference type="RefSeq" id="WP_197743995.1">
    <property type="nucleotide sequence ID" value="NZ_LR778175.1"/>
</dbReference>
<keyword evidence="3" id="KW-0813">Transport</keyword>
<dbReference type="AlphaFoldDB" id="A0A7G1QBK8"/>
<evidence type="ECO:0000313" key="7">
    <source>
        <dbReference type="Proteomes" id="UP000516072"/>
    </source>
</evidence>
<evidence type="ECO:0000256" key="1">
    <source>
        <dbReference type="ARBA" id="ARBA00011028"/>
    </source>
</evidence>
<dbReference type="SUPFAM" id="SSF53807">
    <property type="entry name" value="Helical backbone' metal receptor"/>
    <property type="match status" value="1"/>
</dbReference>
<evidence type="ECO:0000256" key="2">
    <source>
        <dbReference type="ARBA" id="ARBA00015915"/>
    </source>
</evidence>
<dbReference type="GO" id="GO:0006829">
    <property type="term" value="P:zinc ion transport"/>
    <property type="evidence" value="ECO:0007669"/>
    <property type="project" value="UniProtKB-KW"/>
</dbReference>
<evidence type="ECO:0000313" key="6">
    <source>
        <dbReference type="EMBL" id="CAB1276697.1"/>
    </source>
</evidence>
<sequence>MQPSWFYSIAIKIFLVISILHSTCIHAENHPIPIFVSIIPQKYFIERIGGSRVHVSVMIKQGQNEETYDPTPKQMVKLAQAEFYFRIGIPLEIIWLESIAKTNPHIKIIDNRNDIPLLPISADTLPEKIEDNGIPYESMDPHIWTSPPLVKIIAKNIRDTLITAEPTYKNQFEKNYQQFIQDLNNLDKFIRNTLSGITQHDFMVFHPAWRYFARTYGLHEIAIEHEGKEPGAKSLASFIELGRRKNIKTIFIQNQFSRTHAQLIAQSIGAKLISLDPLSEHYEANLRHVATTLASVLK</sequence>
<accession>A0A7G1QBK8</accession>
<comment type="similarity">
    <text evidence="1">Belongs to the bacterial solute-binding protein 9 family.</text>
</comment>
<dbReference type="Gene3D" id="3.40.50.1980">
    <property type="entry name" value="Nitrogenase molybdenum iron protein domain"/>
    <property type="match status" value="2"/>
</dbReference>
<dbReference type="Proteomes" id="UP000516072">
    <property type="component" value="Chromosome"/>
</dbReference>
<dbReference type="InterPro" id="IPR006127">
    <property type="entry name" value="ZnuA-like"/>
</dbReference>
<evidence type="ECO:0000256" key="3">
    <source>
        <dbReference type="ARBA" id="ARBA00022448"/>
    </source>
</evidence>
<reference evidence="6 7" key="1">
    <citation type="submission" date="2020-03" db="EMBL/GenBank/DDBJ databases">
        <authorList>
            <person name="Picone N."/>
        </authorList>
    </citation>
    <scope>NUCLEOTIDE SEQUENCE [LARGE SCALE GENOMIC DNA]</scope>
    <source>
        <strain evidence="6">NSCAC1</strain>
    </source>
</reference>